<dbReference type="EMBL" id="HACM01008955">
    <property type="protein sequence ID" value="CRZ09397.1"/>
    <property type="molecule type" value="Transcribed_RNA"/>
</dbReference>
<organism evidence="1">
    <name type="scientific">Spongospora subterranea</name>
    <dbReference type="NCBI Taxonomy" id="70186"/>
    <lineage>
        <taxon>Eukaryota</taxon>
        <taxon>Sar</taxon>
        <taxon>Rhizaria</taxon>
        <taxon>Endomyxa</taxon>
        <taxon>Phytomyxea</taxon>
        <taxon>Plasmodiophorida</taxon>
        <taxon>Plasmodiophoridae</taxon>
        <taxon>Spongospora</taxon>
    </lineage>
</organism>
<evidence type="ECO:0000313" key="1">
    <source>
        <dbReference type="EMBL" id="CRZ09397.1"/>
    </source>
</evidence>
<feature type="non-terminal residue" evidence="1">
    <location>
        <position position="1"/>
    </location>
</feature>
<reference evidence="1" key="1">
    <citation type="submission" date="2015-04" db="EMBL/GenBank/DDBJ databases">
        <title>The genome sequence of the plant pathogenic Rhizarian Plasmodiophora brassicae reveals insights in its biotrophic life cycle and the origin of chitin synthesis.</title>
        <authorList>
            <person name="Schwelm A."/>
            <person name="Fogelqvist J."/>
            <person name="Knaust A."/>
            <person name="Julke S."/>
            <person name="Lilja T."/>
            <person name="Dhandapani V."/>
            <person name="Bonilla-Rosso G."/>
            <person name="Karlsson M."/>
            <person name="Shevchenko A."/>
            <person name="Choi S.R."/>
            <person name="Kim H.G."/>
            <person name="Park J.Y."/>
            <person name="Lim Y.P."/>
            <person name="Ludwig-Muller J."/>
            <person name="Dixelius C."/>
        </authorList>
    </citation>
    <scope>NUCLEOTIDE SEQUENCE</scope>
    <source>
        <tissue evidence="1">Potato root galls</tissue>
    </source>
</reference>
<proteinExistence type="predicted"/>
<sequence>FFFAFWFNNIRPRLCDAGNLLSAGIVVVDEPLHCGFQSGAHWGKHERLRQETFQFGVAGGLLVLPIAFTGVEHNFPFEFHGLDDHLDEVSDRYVCGLVHRENEGRVLFIIIHRPKN</sequence>
<accession>A0A0H5R6J6</accession>
<protein>
    <submittedName>
        <fullName evidence="1">Uncharacterized protein</fullName>
    </submittedName>
</protein>
<dbReference type="AlphaFoldDB" id="A0A0H5R6J6"/>
<name>A0A0H5R6J6_9EUKA</name>